<feature type="compositionally biased region" description="Basic and acidic residues" evidence="14">
    <location>
        <begin position="1"/>
        <end position="16"/>
    </location>
</feature>
<dbReference type="PROSITE" id="PS00107">
    <property type="entry name" value="PROTEIN_KINASE_ATP"/>
    <property type="match status" value="1"/>
</dbReference>
<dbReference type="SUPFAM" id="SSF56112">
    <property type="entry name" value="Protein kinase-like (PK-like)"/>
    <property type="match status" value="1"/>
</dbReference>
<comment type="catalytic activity">
    <reaction evidence="11">
        <text>L-seryl-[protein] + ATP = O-phospho-L-seryl-[protein] + ADP + H(+)</text>
        <dbReference type="Rhea" id="RHEA:17989"/>
        <dbReference type="Rhea" id="RHEA-COMP:9863"/>
        <dbReference type="Rhea" id="RHEA-COMP:11604"/>
        <dbReference type="ChEBI" id="CHEBI:15378"/>
        <dbReference type="ChEBI" id="CHEBI:29999"/>
        <dbReference type="ChEBI" id="CHEBI:30616"/>
        <dbReference type="ChEBI" id="CHEBI:83421"/>
        <dbReference type="ChEBI" id="CHEBI:456216"/>
        <dbReference type="EC" id="2.7.11.1"/>
    </reaction>
</comment>
<keyword evidence="5" id="KW-0808">Transferase</keyword>
<dbReference type="Proteomes" id="UP000225706">
    <property type="component" value="Unassembled WGS sequence"/>
</dbReference>
<proteinExistence type="inferred from homology"/>
<dbReference type="GO" id="GO:0030430">
    <property type="term" value="C:host cell cytoplasm"/>
    <property type="evidence" value="ECO:0007669"/>
    <property type="project" value="UniProtKB-SubCell"/>
</dbReference>
<dbReference type="SMART" id="SM00220">
    <property type="entry name" value="S_TKc"/>
    <property type="match status" value="1"/>
</dbReference>
<comment type="caution">
    <text evidence="16">The sequence shown here is derived from an EMBL/GenBank/DDBJ whole genome shotgun (WGS) entry which is preliminary data.</text>
</comment>
<feature type="compositionally biased region" description="Basic residues" evidence="14">
    <location>
        <begin position="31"/>
        <end position="40"/>
    </location>
</feature>
<evidence type="ECO:0000256" key="13">
    <source>
        <dbReference type="RuleBase" id="RU000304"/>
    </source>
</evidence>
<keyword evidence="17" id="KW-1185">Reference proteome</keyword>
<feature type="domain" description="Protein kinase" evidence="15">
    <location>
        <begin position="109"/>
        <end position="363"/>
    </location>
</feature>
<protein>
    <recommendedName>
        <fullName evidence="3">Serine/threonine-protein kinase 1</fullName>
        <ecNumber evidence="2">2.7.11.1</ecNumber>
    </recommendedName>
</protein>
<evidence type="ECO:0000256" key="9">
    <source>
        <dbReference type="ARBA" id="ARBA00023200"/>
    </source>
</evidence>
<evidence type="ECO:0000256" key="14">
    <source>
        <dbReference type="SAM" id="MobiDB-lite"/>
    </source>
</evidence>
<dbReference type="OrthoDB" id="10252171at2759"/>
<sequence length="367" mass="42276">MTEERGYKSNRAESRAKKSVIQNPNLSKDFRLKRKRKSKMKSSTPAKSRRLEKKKPDWVNAEMRFTLSGDSSLSSESSQSSENDQPKFSEIPIPEYIKETAFRAEFRDYELGKVLGAGAFGLVISATRINDNLSVALKFVQKSSVKEFKKMNGFEIPSEAYFQRQARHRHVIEIYEVLVTDEFYVYVMERPQDCKDLFEVIHERDNLDQPLTENEVRRYFAQILRANISCEENGVLHRDIKPENIIVDMRTDEAKLIDFGLASEVQSEPFTHFRGTPHYMPPEYSQSKKYDGCQGTVWQMGILLVDMLSPEIPAFKHSHLALRIPPTVPQHLSTDAKDLIYSLLDTTPGNRPTLKQTLKHPWLVGTD</sequence>
<name>A0A2B4RTG2_STYPI</name>
<evidence type="ECO:0000256" key="5">
    <source>
        <dbReference type="ARBA" id="ARBA00022679"/>
    </source>
</evidence>
<comment type="similarity">
    <text evidence="13">Belongs to the protein kinase superfamily.</text>
</comment>
<dbReference type="Gene3D" id="3.30.200.20">
    <property type="entry name" value="Phosphorylase Kinase, domain 1"/>
    <property type="match status" value="1"/>
</dbReference>
<dbReference type="InterPro" id="IPR000719">
    <property type="entry name" value="Prot_kinase_dom"/>
</dbReference>
<evidence type="ECO:0000256" key="6">
    <source>
        <dbReference type="ARBA" id="ARBA00022741"/>
    </source>
</evidence>
<keyword evidence="6 12" id="KW-0547">Nucleotide-binding</keyword>
<evidence type="ECO:0000256" key="8">
    <source>
        <dbReference type="ARBA" id="ARBA00022840"/>
    </source>
</evidence>
<dbReference type="GO" id="GO:0004674">
    <property type="term" value="F:protein serine/threonine kinase activity"/>
    <property type="evidence" value="ECO:0007669"/>
    <property type="project" value="UniProtKB-KW"/>
</dbReference>
<evidence type="ECO:0000256" key="3">
    <source>
        <dbReference type="ARBA" id="ARBA00016885"/>
    </source>
</evidence>
<evidence type="ECO:0000256" key="1">
    <source>
        <dbReference type="ARBA" id="ARBA00004192"/>
    </source>
</evidence>
<evidence type="ECO:0000313" key="16">
    <source>
        <dbReference type="EMBL" id="PFX19608.1"/>
    </source>
</evidence>
<dbReference type="EMBL" id="LSMT01000352">
    <property type="protein sequence ID" value="PFX19608.1"/>
    <property type="molecule type" value="Genomic_DNA"/>
</dbReference>
<evidence type="ECO:0000256" key="2">
    <source>
        <dbReference type="ARBA" id="ARBA00012513"/>
    </source>
</evidence>
<evidence type="ECO:0000256" key="7">
    <source>
        <dbReference type="ARBA" id="ARBA00022777"/>
    </source>
</evidence>
<keyword evidence="4 13" id="KW-0723">Serine/threonine-protein kinase</keyword>
<dbReference type="PROSITE" id="PS50011">
    <property type="entry name" value="PROTEIN_KINASE_DOM"/>
    <property type="match status" value="1"/>
</dbReference>
<comment type="catalytic activity">
    <reaction evidence="10">
        <text>L-threonyl-[protein] + ATP = O-phospho-L-threonyl-[protein] + ADP + H(+)</text>
        <dbReference type="Rhea" id="RHEA:46608"/>
        <dbReference type="Rhea" id="RHEA-COMP:11060"/>
        <dbReference type="Rhea" id="RHEA-COMP:11605"/>
        <dbReference type="ChEBI" id="CHEBI:15378"/>
        <dbReference type="ChEBI" id="CHEBI:30013"/>
        <dbReference type="ChEBI" id="CHEBI:30616"/>
        <dbReference type="ChEBI" id="CHEBI:61977"/>
        <dbReference type="ChEBI" id="CHEBI:456216"/>
        <dbReference type="EC" id="2.7.11.1"/>
    </reaction>
</comment>
<comment type="subcellular location">
    <subcellularLocation>
        <location evidence="1">Host cytoplasm</location>
    </subcellularLocation>
</comment>
<dbReference type="Pfam" id="PF00069">
    <property type="entry name" value="Pkinase"/>
    <property type="match status" value="1"/>
</dbReference>
<reference evidence="17" key="1">
    <citation type="journal article" date="2017" name="bioRxiv">
        <title>Comparative analysis of the genomes of Stylophora pistillata and Acropora digitifera provides evidence for extensive differences between species of corals.</title>
        <authorList>
            <person name="Voolstra C.R."/>
            <person name="Li Y."/>
            <person name="Liew Y.J."/>
            <person name="Baumgarten S."/>
            <person name="Zoccola D."/>
            <person name="Flot J.-F."/>
            <person name="Tambutte S."/>
            <person name="Allemand D."/>
            <person name="Aranda M."/>
        </authorList>
    </citation>
    <scope>NUCLEOTIDE SEQUENCE [LARGE SCALE GENOMIC DNA]</scope>
</reference>
<dbReference type="InterPro" id="IPR051138">
    <property type="entry name" value="PIM_Ser/Thr_kinase"/>
</dbReference>
<dbReference type="STRING" id="50429.A0A2B4RTG2"/>
<dbReference type="Gene3D" id="1.10.510.10">
    <property type="entry name" value="Transferase(Phosphotransferase) domain 1"/>
    <property type="match status" value="1"/>
</dbReference>
<dbReference type="PANTHER" id="PTHR22984">
    <property type="entry name" value="SERINE/THREONINE-PROTEIN KINASE PIM"/>
    <property type="match status" value="1"/>
</dbReference>
<dbReference type="GO" id="GO:0005524">
    <property type="term" value="F:ATP binding"/>
    <property type="evidence" value="ECO:0007669"/>
    <property type="project" value="UniProtKB-UniRule"/>
</dbReference>
<feature type="binding site" evidence="12">
    <location>
        <position position="138"/>
    </location>
    <ligand>
        <name>ATP</name>
        <dbReference type="ChEBI" id="CHEBI:30616"/>
    </ligand>
</feature>
<keyword evidence="9" id="KW-1035">Host cytoplasm</keyword>
<evidence type="ECO:0000256" key="4">
    <source>
        <dbReference type="ARBA" id="ARBA00022527"/>
    </source>
</evidence>
<organism evidence="16 17">
    <name type="scientific">Stylophora pistillata</name>
    <name type="common">Smooth cauliflower coral</name>
    <dbReference type="NCBI Taxonomy" id="50429"/>
    <lineage>
        <taxon>Eukaryota</taxon>
        <taxon>Metazoa</taxon>
        <taxon>Cnidaria</taxon>
        <taxon>Anthozoa</taxon>
        <taxon>Hexacorallia</taxon>
        <taxon>Scleractinia</taxon>
        <taxon>Astrocoeniina</taxon>
        <taxon>Pocilloporidae</taxon>
        <taxon>Stylophora</taxon>
    </lineage>
</organism>
<keyword evidence="7 16" id="KW-0418">Kinase</keyword>
<evidence type="ECO:0000256" key="10">
    <source>
        <dbReference type="ARBA" id="ARBA00047899"/>
    </source>
</evidence>
<dbReference type="PANTHER" id="PTHR22984:SF25">
    <property type="entry name" value="PROTEIN KINASE DOMAIN-CONTAINING PROTEIN"/>
    <property type="match status" value="1"/>
</dbReference>
<evidence type="ECO:0000313" key="17">
    <source>
        <dbReference type="Proteomes" id="UP000225706"/>
    </source>
</evidence>
<dbReference type="PROSITE" id="PS00108">
    <property type="entry name" value="PROTEIN_KINASE_ST"/>
    <property type="match status" value="1"/>
</dbReference>
<dbReference type="GO" id="GO:0005737">
    <property type="term" value="C:cytoplasm"/>
    <property type="evidence" value="ECO:0007669"/>
    <property type="project" value="TreeGrafter"/>
</dbReference>
<feature type="compositionally biased region" description="Low complexity" evidence="14">
    <location>
        <begin position="67"/>
        <end position="83"/>
    </location>
</feature>
<gene>
    <name evidence="16" type="primary">Pim3</name>
    <name evidence="16" type="ORF">AWC38_SpisGene15976</name>
</gene>
<feature type="region of interest" description="Disordered" evidence="14">
    <location>
        <begin position="1"/>
        <end position="89"/>
    </location>
</feature>
<dbReference type="EC" id="2.7.11.1" evidence="2"/>
<dbReference type="AlphaFoldDB" id="A0A2B4RTG2"/>
<evidence type="ECO:0000256" key="11">
    <source>
        <dbReference type="ARBA" id="ARBA00048679"/>
    </source>
</evidence>
<evidence type="ECO:0000259" key="15">
    <source>
        <dbReference type="PROSITE" id="PS50011"/>
    </source>
</evidence>
<dbReference type="InterPro" id="IPR008271">
    <property type="entry name" value="Ser/Thr_kinase_AS"/>
</dbReference>
<evidence type="ECO:0000256" key="12">
    <source>
        <dbReference type="PROSITE-ProRule" id="PRU10141"/>
    </source>
</evidence>
<dbReference type="InterPro" id="IPR011009">
    <property type="entry name" value="Kinase-like_dom_sf"/>
</dbReference>
<accession>A0A2B4RTG2</accession>
<dbReference type="InterPro" id="IPR017441">
    <property type="entry name" value="Protein_kinase_ATP_BS"/>
</dbReference>
<keyword evidence="8 12" id="KW-0067">ATP-binding</keyword>